<dbReference type="Gene3D" id="2.30.42.10">
    <property type="match status" value="1"/>
</dbReference>
<evidence type="ECO:0000313" key="2">
    <source>
        <dbReference type="EMBL" id="GFH51553.1"/>
    </source>
</evidence>
<dbReference type="SUPFAM" id="SSF50156">
    <property type="entry name" value="PDZ domain-like"/>
    <property type="match status" value="1"/>
</dbReference>
<gene>
    <name evidence="2" type="ORF">CTEN210_08029</name>
</gene>
<comment type="caution">
    <text evidence="2">The sequence shown here is derived from an EMBL/GenBank/DDBJ whole genome shotgun (WGS) entry which is preliminary data.</text>
</comment>
<name>A0AAD3CTA7_9STRA</name>
<proteinExistence type="predicted"/>
<feature type="domain" description="PDZ" evidence="1">
    <location>
        <begin position="102"/>
        <end position="174"/>
    </location>
</feature>
<keyword evidence="3" id="KW-1185">Reference proteome</keyword>
<dbReference type="AlphaFoldDB" id="A0AAD3CTA7"/>
<dbReference type="InterPro" id="IPR001478">
    <property type="entry name" value="PDZ"/>
</dbReference>
<dbReference type="Pfam" id="PF00595">
    <property type="entry name" value="PDZ"/>
    <property type="match status" value="1"/>
</dbReference>
<organism evidence="2 3">
    <name type="scientific">Chaetoceros tenuissimus</name>
    <dbReference type="NCBI Taxonomy" id="426638"/>
    <lineage>
        <taxon>Eukaryota</taxon>
        <taxon>Sar</taxon>
        <taxon>Stramenopiles</taxon>
        <taxon>Ochrophyta</taxon>
        <taxon>Bacillariophyta</taxon>
        <taxon>Coscinodiscophyceae</taxon>
        <taxon>Chaetocerotophycidae</taxon>
        <taxon>Chaetocerotales</taxon>
        <taxon>Chaetocerotaceae</taxon>
        <taxon>Chaetoceros</taxon>
    </lineage>
</organism>
<reference evidence="2 3" key="1">
    <citation type="journal article" date="2021" name="Sci. Rep.">
        <title>The genome of the diatom Chaetoceros tenuissimus carries an ancient integrated fragment of an extant virus.</title>
        <authorList>
            <person name="Hongo Y."/>
            <person name="Kimura K."/>
            <person name="Takaki Y."/>
            <person name="Yoshida Y."/>
            <person name="Baba S."/>
            <person name="Kobayashi G."/>
            <person name="Nagasaki K."/>
            <person name="Hano T."/>
            <person name="Tomaru Y."/>
        </authorList>
    </citation>
    <scope>NUCLEOTIDE SEQUENCE [LARGE SCALE GENOMIC DNA]</scope>
    <source>
        <strain evidence="2 3">NIES-3715</strain>
    </source>
</reference>
<protein>
    <recommendedName>
        <fullName evidence="1">PDZ domain-containing protein</fullName>
    </recommendedName>
</protein>
<evidence type="ECO:0000313" key="3">
    <source>
        <dbReference type="Proteomes" id="UP001054902"/>
    </source>
</evidence>
<sequence>MKTITATIAAISLSNASAFAPNSQYKVSTTQLNGLFDGMKEAFSAPALERSSLDSERETPIDRWMGWNVKSEEQLSVAQAPDNFVDSMEETNYVVTALPKPMGIVFEENDEEFGGIFVLSLSEGGAAENDGKIKPGDQLVAVDDKKVAGFSFDDALGTIVEAETENTRLVLFRGNEKQLYGPTGASKEWLDEFIAK</sequence>
<dbReference type="Proteomes" id="UP001054902">
    <property type="component" value="Unassembled WGS sequence"/>
</dbReference>
<dbReference type="SMART" id="SM00228">
    <property type="entry name" value="PDZ"/>
    <property type="match status" value="1"/>
</dbReference>
<dbReference type="EMBL" id="BLLK01000045">
    <property type="protein sequence ID" value="GFH51553.1"/>
    <property type="molecule type" value="Genomic_DNA"/>
</dbReference>
<dbReference type="PROSITE" id="PS50106">
    <property type="entry name" value="PDZ"/>
    <property type="match status" value="1"/>
</dbReference>
<accession>A0AAD3CTA7</accession>
<dbReference type="InterPro" id="IPR036034">
    <property type="entry name" value="PDZ_sf"/>
</dbReference>
<evidence type="ECO:0000259" key="1">
    <source>
        <dbReference type="PROSITE" id="PS50106"/>
    </source>
</evidence>